<comment type="subcellular location">
    <subcellularLocation>
        <location evidence="1">Periplasm</location>
    </subcellularLocation>
</comment>
<dbReference type="InterPro" id="IPR054364">
    <property type="entry name" value="Ca3427-like_PBP2"/>
</dbReference>
<dbReference type="CDD" id="cd13637">
    <property type="entry name" value="PBP2_Ca3427_like"/>
    <property type="match status" value="1"/>
</dbReference>
<dbReference type="Pfam" id="PF22384">
    <property type="entry name" value="PBP2_Ca3427_like"/>
    <property type="match status" value="1"/>
</dbReference>
<evidence type="ECO:0000256" key="1">
    <source>
        <dbReference type="ARBA" id="ARBA00004418"/>
    </source>
</evidence>
<sequence length="296" mass="33048">MASRLRIGYVPEHFSTPLYFASKYYDLSSDLVPFPSGTGHMVKSLQSKEIDVGIGLTEGWIAGIGKAKAEGKDPGYRLVGTFVESPLQWAISTGSKRELGGVADLKGKKMGVSRIGSGSYVMGYVLADQQGWLEKGQDAPFEVVPLDTFTKLREGVNNERADFFMWEHFTSKRYYDNGEIKRIGEIYTPWSSWKIVARDPTDRRMQAMSDSINKGIERFKNNQDEAVEYISTELDYSKEDATRWSDTVQFADNVRGVDPGVISKTIDILAKAGVVEKDKLSNEDVIAIKRVSRADS</sequence>
<evidence type="ECO:0000256" key="3">
    <source>
        <dbReference type="ARBA" id="ARBA00022729"/>
    </source>
</evidence>
<organism evidence="5 6">
    <name type="scientific">Patellaria atrata CBS 101060</name>
    <dbReference type="NCBI Taxonomy" id="1346257"/>
    <lineage>
        <taxon>Eukaryota</taxon>
        <taxon>Fungi</taxon>
        <taxon>Dikarya</taxon>
        <taxon>Ascomycota</taxon>
        <taxon>Pezizomycotina</taxon>
        <taxon>Dothideomycetes</taxon>
        <taxon>Dothideomycetes incertae sedis</taxon>
        <taxon>Patellariales</taxon>
        <taxon>Patellariaceae</taxon>
        <taxon>Patellaria</taxon>
    </lineage>
</organism>
<reference evidence="5" key="1">
    <citation type="journal article" date="2020" name="Stud. Mycol.">
        <title>101 Dothideomycetes genomes: a test case for predicting lifestyles and emergence of pathogens.</title>
        <authorList>
            <person name="Haridas S."/>
            <person name="Albert R."/>
            <person name="Binder M."/>
            <person name="Bloem J."/>
            <person name="Labutti K."/>
            <person name="Salamov A."/>
            <person name="Andreopoulos B."/>
            <person name="Baker S."/>
            <person name="Barry K."/>
            <person name="Bills G."/>
            <person name="Bluhm B."/>
            <person name="Cannon C."/>
            <person name="Castanera R."/>
            <person name="Culley D."/>
            <person name="Daum C."/>
            <person name="Ezra D."/>
            <person name="Gonzalez J."/>
            <person name="Henrissat B."/>
            <person name="Kuo A."/>
            <person name="Liang C."/>
            <person name="Lipzen A."/>
            <person name="Lutzoni F."/>
            <person name="Magnuson J."/>
            <person name="Mondo S."/>
            <person name="Nolan M."/>
            <person name="Ohm R."/>
            <person name="Pangilinan J."/>
            <person name="Park H.-J."/>
            <person name="Ramirez L."/>
            <person name="Alfaro M."/>
            <person name="Sun H."/>
            <person name="Tritt A."/>
            <person name="Yoshinaga Y."/>
            <person name="Zwiers L.-H."/>
            <person name="Turgeon B."/>
            <person name="Goodwin S."/>
            <person name="Spatafora J."/>
            <person name="Crous P."/>
            <person name="Grigoriev I."/>
        </authorList>
    </citation>
    <scope>NUCLEOTIDE SEQUENCE</scope>
    <source>
        <strain evidence="5">CBS 101060</strain>
    </source>
</reference>
<dbReference type="OrthoDB" id="1363at2759"/>
<comment type="similarity">
    <text evidence="2">Belongs to the bacterial solute-binding protein SsuA/TauA family.</text>
</comment>
<dbReference type="EMBL" id="MU006091">
    <property type="protein sequence ID" value="KAF2841227.1"/>
    <property type="molecule type" value="Genomic_DNA"/>
</dbReference>
<dbReference type="Gene3D" id="3.40.190.10">
    <property type="entry name" value="Periplasmic binding protein-like II"/>
    <property type="match status" value="2"/>
</dbReference>
<evidence type="ECO:0000313" key="6">
    <source>
        <dbReference type="Proteomes" id="UP000799429"/>
    </source>
</evidence>
<keyword evidence="6" id="KW-1185">Reference proteome</keyword>
<dbReference type="AlphaFoldDB" id="A0A9P4VTS6"/>
<protein>
    <submittedName>
        <fullName evidence="5">Uracil-DNA glycosylase-like protein</fullName>
    </submittedName>
</protein>
<comment type="caution">
    <text evidence="5">The sequence shown here is derived from an EMBL/GenBank/DDBJ whole genome shotgun (WGS) entry which is preliminary data.</text>
</comment>
<feature type="domain" description="Ca3427-like PBP 2" evidence="4">
    <location>
        <begin position="89"/>
        <end position="186"/>
    </location>
</feature>
<evidence type="ECO:0000259" key="4">
    <source>
        <dbReference type="Pfam" id="PF22384"/>
    </source>
</evidence>
<gene>
    <name evidence="5" type="ORF">M501DRAFT_1009219</name>
</gene>
<keyword evidence="3" id="KW-0732">Signal</keyword>
<proteinExistence type="inferred from homology"/>
<dbReference type="PANTHER" id="PTHR30024:SF47">
    <property type="entry name" value="TAURINE-BINDING PERIPLASMIC PROTEIN"/>
    <property type="match status" value="1"/>
</dbReference>
<accession>A0A9P4VTS6</accession>
<evidence type="ECO:0000256" key="2">
    <source>
        <dbReference type="ARBA" id="ARBA00010742"/>
    </source>
</evidence>
<name>A0A9P4VTS6_9PEZI</name>
<dbReference type="PANTHER" id="PTHR30024">
    <property type="entry name" value="ALIPHATIC SULFONATES-BINDING PROTEIN-RELATED"/>
    <property type="match status" value="1"/>
</dbReference>
<evidence type="ECO:0000313" key="5">
    <source>
        <dbReference type="EMBL" id="KAF2841227.1"/>
    </source>
</evidence>
<dbReference type="SUPFAM" id="SSF53850">
    <property type="entry name" value="Periplasmic binding protein-like II"/>
    <property type="match status" value="1"/>
</dbReference>
<dbReference type="Proteomes" id="UP000799429">
    <property type="component" value="Unassembled WGS sequence"/>
</dbReference>
<dbReference type="GO" id="GO:0042597">
    <property type="term" value="C:periplasmic space"/>
    <property type="evidence" value="ECO:0007669"/>
    <property type="project" value="UniProtKB-SubCell"/>
</dbReference>